<dbReference type="STRING" id="1716141.STSP_37870"/>
<protein>
    <submittedName>
        <fullName evidence="2">Uncharacterized protein</fullName>
    </submittedName>
</protein>
<organism evidence="2 3">
    <name type="scientific">Streptomyces jeddahensis</name>
    <dbReference type="NCBI Taxonomy" id="1716141"/>
    <lineage>
        <taxon>Bacteria</taxon>
        <taxon>Bacillati</taxon>
        <taxon>Actinomycetota</taxon>
        <taxon>Actinomycetes</taxon>
        <taxon>Kitasatosporales</taxon>
        <taxon>Streptomycetaceae</taxon>
        <taxon>Streptomyces</taxon>
    </lineage>
</organism>
<evidence type="ECO:0000313" key="2">
    <source>
        <dbReference type="EMBL" id="OAH12915.1"/>
    </source>
</evidence>
<feature type="region of interest" description="Disordered" evidence="1">
    <location>
        <begin position="206"/>
        <end position="270"/>
    </location>
</feature>
<proteinExistence type="predicted"/>
<feature type="compositionally biased region" description="Basic and acidic residues" evidence="1">
    <location>
        <begin position="218"/>
        <end position="233"/>
    </location>
</feature>
<accession>A0A177HPT1</accession>
<comment type="caution">
    <text evidence="2">The sequence shown here is derived from an EMBL/GenBank/DDBJ whole genome shotgun (WGS) entry which is preliminary data.</text>
</comment>
<keyword evidence="3" id="KW-1185">Reference proteome</keyword>
<dbReference type="EMBL" id="LOHS01000085">
    <property type="protein sequence ID" value="OAH12915.1"/>
    <property type="molecule type" value="Genomic_DNA"/>
</dbReference>
<name>A0A177HPT1_9ACTN</name>
<evidence type="ECO:0000313" key="3">
    <source>
        <dbReference type="Proteomes" id="UP000077381"/>
    </source>
</evidence>
<sequence>MRRVEQRERTVFAGLGHRVVAQVRGEEGLDACGAHVVEEAVAGAAADRHGAHQHVRVARDADALRRGGQPLGGELGELTHGQRMVQLADPAEAAAAVGVRGVGDEGPYDPQVQGAREGIRYAGVGAVGVGVRDVQRDVILDQGVHDAALEVGGRHRRRTAQIQRVVGDQQVGTELHGLVGDLLDRVDGEQHPGDLRVRFAAHGADRVPSLGQLGGPESVERGGDFRQTGHEGKASSSSPPSRRRSRRPGSSGAHHDSSRLIRGWSRLLSG</sequence>
<dbReference type="Proteomes" id="UP000077381">
    <property type="component" value="Unassembled WGS sequence"/>
</dbReference>
<gene>
    <name evidence="2" type="ORF">STSP_37870</name>
</gene>
<reference evidence="2 3" key="1">
    <citation type="submission" date="2015-12" db="EMBL/GenBank/DDBJ databases">
        <title>Genome sequence of Streptomyces sp. G25.</title>
        <authorList>
            <person name="Poehlein A."/>
            <person name="Roettig A."/>
            <person name="Hiessl S."/>
            <person name="Hauschild P."/>
            <person name="Schauer J."/>
            <person name="Madkour M.H."/>
            <person name="Al-Ansari A.M."/>
            <person name="Almakishah N.H."/>
            <person name="Steinbuechel A."/>
            <person name="Daniel R."/>
        </authorList>
    </citation>
    <scope>NUCLEOTIDE SEQUENCE [LARGE SCALE GENOMIC DNA]</scope>
    <source>
        <strain evidence="3">G25(2015)</strain>
    </source>
</reference>
<dbReference type="AlphaFoldDB" id="A0A177HPT1"/>
<evidence type="ECO:0000256" key="1">
    <source>
        <dbReference type="SAM" id="MobiDB-lite"/>
    </source>
</evidence>